<evidence type="ECO:0000313" key="7">
    <source>
        <dbReference type="EMBL" id="ETO22599.1"/>
    </source>
</evidence>
<accession>X6NA15</accession>
<name>X6NA15_RETFI</name>
<comment type="caution">
    <text evidence="7">The sequence shown here is derived from an EMBL/GenBank/DDBJ whole genome shotgun (WGS) entry which is preliminary data.</text>
</comment>
<keyword evidence="3 5" id="KW-1133">Transmembrane helix</keyword>
<evidence type="ECO:0000256" key="4">
    <source>
        <dbReference type="ARBA" id="ARBA00023136"/>
    </source>
</evidence>
<organism evidence="7 8">
    <name type="scientific">Reticulomyxa filosa</name>
    <dbReference type="NCBI Taxonomy" id="46433"/>
    <lineage>
        <taxon>Eukaryota</taxon>
        <taxon>Sar</taxon>
        <taxon>Rhizaria</taxon>
        <taxon>Retaria</taxon>
        <taxon>Foraminifera</taxon>
        <taxon>Monothalamids</taxon>
        <taxon>Reticulomyxidae</taxon>
        <taxon>Reticulomyxa</taxon>
    </lineage>
</organism>
<feature type="transmembrane region" description="Helical" evidence="5">
    <location>
        <begin position="59"/>
        <end position="79"/>
    </location>
</feature>
<feature type="transmembrane region" description="Helical" evidence="5">
    <location>
        <begin position="117"/>
        <end position="142"/>
    </location>
</feature>
<comment type="subcellular location">
    <subcellularLocation>
        <location evidence="1">Membrane</location>
        <topology evidence="1">Multi-pass membrane protein</topology>
    </subcellularLocation>
</comment>
<feature type="transmembrane region" description="Helical" evidence="5">
    <location>
        <begin position="301"/>
        <end position="322"/>
    </location>
</feature>
<dbReference type="GO" id="GO:0016020">
    <property type="term" value="C:membrane"/>
    <property type="evidence" value="ECO:0007669"/>
    <property type="project" value="UniProtKB-SubCell"/>
</dbReference>
<keyword evidence="2 5" id="KW-0812">Transmembrane</keyword>
<feature type="transmembrane region" description="Helical" evidence="5">
    <location>
        <begin position="162"/>
        <end position="179"/>
    </location>
</feature>
<evidence type="ECO:0000256" key="2">
    <source>
        <dbReference type="ARBA" id="ARBA00022692"/>
    </source>
</evidence>
<proteinExistence type="predicted"/>
<feature type="transmembrane region" description="Helical" evidence="5">
    <location>
        <begin position="29"/>
        <end position="47"/>
    </location>
</feature>
<protein>
    <submittedName>
        <fullName evidence="7">Solute carrier family 38, member 1</fullName>
    </submittedName>
</protein>
<evidence type="ECO:0000256" key="1">
    <source>
        <dbReference type="ARBA" id="ARBA00004141"/>
    </source>
</evidence>
<feature type="transmembrane region" description="Helical" evidence="5">
    <location>
        <begin position="199"/>
        <end position="220"/>
    </location>
</feature>
<dbReference type="GO" id="GO:0015179">
    <property type="term" value="F:L-amino acid transmembrane transporter activity"/>
    <property type="evidence" value="ECO:0007669"/>
    <property type="project" value="TreeGrafter"/>
</dbReference>
<feature type="transmembrane region" description="Helical" evidence="5">
    <location>
        <begin position="241"/>
        <end position="260"/>
    </location>
</feature>
<evidence type="ECO:0000256" key="5">
    <source>
        <dbReference type="SAM" id="Phobius"/>
    </source>
</evidence>
<evidence type="ECO:0000259" key="6">
    <source>
        <dbReference type="Pfam" id="PF01490"/>
    </source>
</evidence>
<dbReference type="PANTHER" id="PTHR22950:SF652">
    <property type="entry name" value="TRANSMEMBRANE AMINO ACID TRANSPORTER FAMILY PROTEIN"/>
    <property type="match status" value="1"/>
</dbReference>
<feature type="transmembrane region" description="Helical" evidence="5">
    <location>
        <begin position="266"/>
        <end position="289"/>
    </location>
</feature>
<evidence type="ECO:0000256" key="3">
    <source>
        <dbReference type="ARBA" id="ARBA00022989"/>
    </source>
</evidence>
<dbReference type="OMA" id="YQIVEYY"/>
<dbReference type="OrthoDB" id="655540at2759"/>
<reference evidence="7 8" key="1">
    <citation type="journal article" date="2013" name="Curr. Biol.">
        <title>The Genome of the Foraminiferan Reticulomyxa filosa.</title>
        <authorList>
            <person name="Glockner G."/>
            <person name="Hulsmann N."/>
            <person name="Schleicher M."/>
            <person name="Noegel A.A."/>
            <person name="Eichinger L."/>
            <person name="Gallinger C."/>
            <person name="Pawlowski J."/>
            <person name="Sierra R."/>
            <person name="Euteneuer U."/>
            <person name="Pillet L."/>
            <person name="Moustafa A."/>
            <person name="Platzer M."/>
            <person name="Groth M."/>
            <person name="Szafranski K."/>
            <person name="Schliwa M."/>
        </authorList>
    </citation>
    <scope>NUCLEOTIDE SEQUENCE [LARGE SCALE GENOMIC DNA]</scope>
</reference>
<dbReference type="PANTHER" id="PTHR22950">
    <property type="entry name" value="AMINO ACID TRANSPORTER"/>
    <property type="match status" value="1"/>
</dbReference>
<feature type="domain" description="Amino acid transporter transmembrane" evidence="6">
    <location>
        <begin position="2"/>
        <end position="325"/>
    </location>
</feature>
<dbReference type="Proteomes" id="UP000023152">
    <property type="component" value="Unassembled WGS sequence"/>
</dbReference>
<dbReference type="InterPro" id="IPR013057">
    <property type="entry name" value="AA_transpt_TM"/>
</dbReference>
<dbReference type="AlphaFoldDB" id="X6NA15"/>
<keyword evidence="4 5" id="KW-0472">Membrane</keyword>
<feature type="transmembrane region" description="Helical" evidence="5">
    <location>
        <begin position="5"/>
        <end position="23"/>
    </location>
</feature>
<dbReference type="Pfam" id="PF01490">
    <property type="entry name" value="Aa_trans"/>
    <property type="match status" value="1"/>
</dbReference>
<evidence type="ECO:0000313" key="8">
    <source>
        <dbReference type="Proteomes" id="UP000023152"/>
    </source>
</evidence>
<dbReference type="EMBL" id="ASPP01010605">
    <property type="protein sequence ID" value="ETO22599.1"/>
    <property type="molecule type" value="Genomic_DNA"/>
</dbReference>
<keyword evidence="8" id="KW-1185">Reference proteome</keyword>
<sequence>MFGAFVSYLVAFGGLLDLVWRVIINDTDVYVYAVIGITWVVIYPLSLLKNLSALRYTSLFGVICSLYLGVLIMIEYFVLCDGDERDLSQKSIHSCFWSKHFNLPKHAYFNYNDMWSFIKNLLVCFPLFIFACSAQQFMLTIYAELTNNIRARMQKVLQRSSYVILFLYACASVFGYLTFLDGVCGNILLNDYKKSPGAVLAAIAISISMILAEPIITFSWRAIFVDLIWKTRQQDLSIIKYVLITTVFVFLGMLVALSVANVEIVFGLLGATTYPLCGFILPAILFHNIAPISDFPIRYKVVVFQAVAVALVSISSLIYQMYGIINPSTDWNKCNNVQDIKTPT</sequence>
<gene>
    <name evidence="7" type="ORF">RFI_14594</name>
</gene>